<dbReference type="EMBL" id="BLXT01007934">
    <property type="protein sequence ID" value="GFO44195.1"/>
    <property type="molecule type" value="Genomic_DNA"/>
</dbReference>
<sequence>MTFNLLSQLTDRSTIKKDEDEGSPVDDVGVETDDESDVDFDVEEGEVDGLRLDSSDDDESEWYCTCSCPVSIRSQAGILTGSELAQGVLSPTCRQTFLPLKKKVALDFLKINFVFIYLMSF</sequence>
<accession>A0AAV4DJN8</accession>
<keyword evidence="3" id="KW-1185">Reference proteome</keyword>
<feature type="region of interest" description="Disordered" evidence="1">
    <location>
        <begin position="1"/>
        <end position="39"/>
    </location>
</feature>
<proteinExistence type="predicted"/>
<dbReference type="Proteomes" id="UP000735302">
    <property type="component" value="Unassembled WGS sequence"/>
</dbReference>
<organism evidence="2 3">
    <name type="scientific">Plakobranchus ocellatus</name>
    <dbReference type="NCBI Taxonomy" id="259542"/>
    <lineage>
        <taxon>Eukaryota</taxon>
        <taxon>Metazoa</taxon>
        <taxon>Spiralia</taxon>
        <taxon>Lophotrochozoa</taxon>
        <taxon>Mollusca</taxon>
        <taxon>Gastropoda</taxon>
        <taxon>Heterobranchia</taxon>
        <taxon>Euthyneura</taxon>
        <taxon>Panpulmonata</taxon>
        <taxon>Sacoglossa</taxon>
        <taxon>Placobranchoidea</taxon>
        <taxon>Plakobranchidae</taxon>
        <taxon>Plakobranchus</taxon>
    </lineage>
</organism>
<evidence type="ECO:0000313" key="2">
    <source>
        <dbReference type="EMBL" id="GFO44195.1"/>
    </source>
</evidence>
<evidence type="ECO:0000313" key="3">
    <source>
        <dbReference type="Proteomes" id="UP000735302"/>
    </source>
</evidence>
<protein>
    <submittedName>
        <fullName evidence="2">Uncharacterized protein</fullName>
    </submittedName>
</protein>
<comment type="caution">
    <text evidence="2">The sequence shown here is derived from an EMBL/GenBank/DDBJ whole genome shotgun (WGS) entry which is preliminary data.</text>
</comment>
<reference evidence="2 3" key="1">
    <citation type="journal article" date="2021" name="Elife">
        <title>Chloroplast acquisition without the gene transfer in kleptoplastic sea slugs, Plakobranchus ocellatus.</title>
        <authorList>
            <person name="Maeda T."/>
            <person name="Takahashi S."/>
            <person name="Yoshida T."/>
            <person name="Shimamura S."/>
            <person name="Takaki Y."/>
            <person name="Nagai Y."/>
            <person name="Toyoda A."/>
            <person name="Suzuki Y."/>
            <person name="Arimoto A."/>
            <person name="Ishii H."/>
            <person name="Satoh N."/>
            <person name="Nishiyama T."/>
            <person name="Hasebe M."/>
            <person name="Maruyama T."/>
            <person name="Minagawa J."/>
            <person name="Obokata J."/>
            <person name="Shigenobu S."/>
        </authorList>
    </citation>
    <scope>NUCLEOTIDE SEQUENCE [LARGE SCALE GENOMIC DNA]</scope>
</reference>
<feature type="compositionally biased region" description="Polar residues" evidence="1">
    <location>
        <begin position="1"/>
        <end position="12"/>
    </location>
</feature>
<dbReference type="AlphaFoldDB" id="A0AAV4DJN8"/>
<gene>
    <name evidence="2" type="ORF">PoB_007070000</name>
</gene>
<evidence type="ECO:0000256" key="1">
    <source>
        <dbReference type="SAM" id="MobiDB-lite"/>
    </source>
</evidence>
<name>A0AAV4DJN8_9GAST</name>
<feature type="compositionally biased region" description="Acidic residues" evidence="1">
    <location>
        <begin position="20"/>
        <end position="39"/>
    </location>
</feature>